<dbReference type="Pfam" id="PF13855">
    <property type="entry name" value="LRR_8"/>
    <property type="match status" value="1"/>
</dbReference>
<sequence>MPLRVVYHPRFENGSCDSSLLSLGLDTDMLRGSEMNALLGGSSSVFSHDFSWHSFFGPLPSFSVGDELVLANVNASFRLLLNNNKFNGSLPRELFSSCNQLQSFSVNMSANQLSGGIYVELLLNCLNLNDFEAVGNQIVGSIPPEIGSLKKLKRLELSKNRLSGSLPDQLGELKDLKRILLGENNLTGSIPAKFSQLTSLVVLDLSQNDLTGHIPATLANDAGLEILLLNHNRLSGEIPSSFSNLANLTQLDLSFNNLSGHIPCIQQLSNCDAFKGRSDAGFPVAVKRLSLGRFHGIEQFDAEIRMLGRIRHKNLVTLIGYHVSETEMFLVYNYLSAPEYATTCRVSDKADVYSFGVVLLELISGKKSLDPSFSEFGNGFNIVAWAKLLMKDGHSYELFRPELWESGPKENLLGMLRLASACTLESLSVRPLMKQVLEKLKQFHPEH</sequence>
<name>A0AA88VA94_9ASTE</name>
<keyword evidence="3" id="KW-0812">Transmembrane</keyword>
<dbReference type="AlphaFoldDB" id="A0AA88VA94"/>
<dbReference type="PRINTS" id="PR00019">
    <property type="entry name" value="LEURICHRPT"/>
</dbReference>
<evidence type="ECO:0000256" key="2">
    <source>
        <dbReference type="ARBA" id="ARBA00022614"/>
    </source>
</evidence>
<dbReference type="Gene3D" id="3.30.200.20">
    <property type="entry name" value="Phosphorylase Kinase, domain 1"/>
    <property type="match status" value="1"/>
</dbReference>
<organism evidence="8 9">
    <name type="scientific">Escallonia herrerae</name>
    <dbReference type="NCBI Taxonomy" id="1293975"/>
    <lineage>
        <taxon>Eukaryota</taxon>
        <taxon>Viridiplantae</taxon>
        <taxon>Streptophyta</taxon>
        <taxon>Embryophyta</taxon>
        <taxon>Tracheophyta</taxon>
        <taxon>Spermatophyta</taxon>
        <taxon>Magnoliopsida</taxon>
        <taxon>eudicotyledons</taxon>
        <taxon>Gunneridae</taxon>
        <taxon>Pentapetalae</taxon>
        <taxon>asterids</taxon>
        <taxon>campanulids</taxon>
        <taxon>Escalloniales</taxon>
        <taxon>Escalloniaceae</taxon>
        <taxon>Escallonia</taxon>
    </lineage>
</organism>
<dbReference type="Gene3D" id="3.80.10.10">
    <property type="entry name" value="Ribonuclease Inhibitor"/>
    <property type="match status" value="1"/>
</dbReference>
<evidence type="ECO:0000256" key="6">
    <source>
        <dbReference type="ARBA" id="ARBA00023136"/>
    </source>
</evidence>
<dbReference type="InterPro" id="IPR003591">
    <property type="entry name" value="Leu-rich_rpt_typical-subtyp"/>
</dbReference>
<dbReference type="PANTHER" id="PTHR48006">
    <property type="entry name" value="LEUCINE-RICH REPEAT-CONTAINING PROTEIN DDB_G0281931-RELATED"/>
    <property type="match status" value="1"/>
</dbReference>
<dbReference type="GO" id="GO:0005886">
    <property type="term" value="C:plasma membrane"/>
    <property type="evidence" value="ECO:0007669"/>
    <property type="project" value="TreeGrafter"/>
</dbReference>
<keyword evidence="5" id="KW-1133">Transmembrane helix</keyword>
<protein>
    <recommendedName>
        <fullName evidence="7">Protein kinase domain-containing protein</fullName>
    </recommendedName>
</protein>
<keyword evidence="9" id="KW-1185">Reference proteome</keyword>
<dbReference type="GO" id="GO:0004672">
    <property type="term" value="F:protein kinase activity"/>
    <property type="evidence" value="ECO:0007669"/>
    <property type="project" value="InterPro"/>
</dbReference>
<keyword evidence="4" id="KW-0677">Repeat</keyword>
<proteinExistence type="predicted"/>
<evidence type="ECO:0000256" key="4">
    <source>
        <dbReference type="ARBA" id="ARBA00022737"/>
    </source>
</evidence>
<dbReference type="InterPro" id="IPR011009">
    <property type="entry name" value="Kinase-like_dom_sf"/>
</dbReference>
<evidence type="ECO:0000256" key="1">
    <source>
        <dbReference type="ARBA" id="ARBA00004479"/>
    </source>
</evidence>
<dbReference type="SMART" id="SM00220">
    <property type="entry name" value="S_TKc"/>
    <property type="match status" value="1"/>
</dbReference>
<dbReference type="InterPro" id="IPR001611">
    <property type="entry name" value="Leu-rich_rpt"/>
</dbReference>
<dbReference type="SUPFAM" id="SSF56112">
    <property type="entry name" value="Protein kinase-like (PK-like)"/>
    <property type="match status" value="1"/>
</dbReference>
<accession>A0AA88VA94</accession>
<evidence type="ECO:0000256" key="5">
    <source>
        <dbReference type="ARBA" id="ARBA00022989"/>
    </source>
</evidence>
<evidence type="ECO:0000313" key="8">
    <source>
        <dbReference type="EMBL" id="KAK3003365.1"/>
    </source>
</evidence>
<dbReference type="InterPro" id="IPR051824">
    <property type="entry name" value="LRR_Rcpt-Like_S/T_Kinase"/>
</dbReference>
<dbReference type="GO" id="GO:0005524">
    <property type="term" value="F:ATP binding"/>
    <property type="evidence" value="ECO:0007669"/>
    <property type="project" value="InterPro"/>
</dbReference>
<dbReference type="SUPFAM" id="SSF52058">
    <property type="entry name" value="L domain-like"/>
    <property type="match status" value="1"/>
</dbReference>
<dbReference type="SMART" id="SM00369">
    <property type="entry name" value="LRR_TYP"/>
    <property type="match status" value="3"/>
</dbReference>
<dbReference type="Gene3D" id="1.10.510.10">
    <property type="entry name" value="Transferase(Phosphotransferase) domain 1"/>
    <property type="match status" value="1"/>
</dbReference>
<comment type="caution">
    <text evidence="8">The sequence shown here is derived from an EMBL/GenBank/DDBJ whole genome shotgun (WGS) entry which is preliminary data.</text>
</comment>
<dbReference type="EMBL" id="JAVXUP010002429">
    <property type="protein sequence ID" value="KAK3003365.1"/>
    <property type="molecule type" value="Genomic_DNA"/>
</dbReference>
<dbReference type="PANTHER" id="PTHR48006:SF47">
    <property type="entry name" value="PHYTOSULFOKINE RECEPTOR 2-LIKE"/>
    <property type="match status" value="1"/>
</dbReference>
<dbReference type="InterPro" id="IPR000719">
    <property type="entry name" value="Prot_kinase_dom"/>
</dbReference>
<reference evidence="8" key="1">
    <citation type="submission" date="2022-12" db="EMBL/GenBank/DDBJ databases">
        <title>Draft genome assemblies for two species of Escallonia (Escalloniales).</title>
        <authorList>
            <person name="Chanderbali A."/>
            <person name="Dervinis C."/>
            <person name="Anghel I."/>
            <person name="Soltis D."/>
            <person name="Soltis P."/>
            <person name="Zapata F."/>
        </authorList>
    </citation>
    <scope>NUCLEOTIDE SEQUENCE</scope>
    <source>
        <strain evidence="8">UCBG64.0493</strain>
        <tissue evidence="8">Leaf</tissue>
    </source>
</reference>
<dbReference type="PROSITE" id="PS51450">
    <property type="entry name" value="LRR"/>
    <property type="match status" value="1"/>
</dbReference>
<dbReference type="Proteomes" id="UP001188597">
    <property type="component" value="Unassembled WGS sequence"/>
</dbReference>
<dbReference type="GO" id="GO:0051707">
    <property type="term" value="P:response to other organism"/>
    <property type="evidence" value="ECO:0007669"/>
    <property type="project" value="UniProtKB-ARBA"/>
</dbReference>
<evidence type="ECO:0000259" key="7">
    <source>
        <dbReference type="SMART" id="SM00220"/>
    </source>
</evidence>
<evidence type="ECO:0000313" key="9">
    <source>
        <dbReference type="Proteomes" id="UP001188597"/>
    </source>
</evidence>
<evidence type="ECO:0000256" key="3">
    <source>
        <dbReference type="ARBA" id="ARBA00022692"/>
    </source>
</evidence>
<keyword evidence="2" id="KW-0433">Leucine-rich repeat</keyword>
<keyword evidence="6" id="KW-0472">Membrane</keyword>
<gene>
    <name evidence="8" type="ORF">RJ639_020185</name>
</gene>
<dbReference type="GO" id="GO:0006952">
    <property type="term" value="P:defense response"/>
    <property type="evidence" value="ECO:0007669"/>
    <property type="project" value="UniProtKB-ARBA"/>
</dbReference>
<comment type="subcellular location">
    <subcellularLocation>
        <location evidence="1">Membrane</location>
        <topology evidence="1">Single-pass type I membrane protein</topology>
    </subcellularLocation>
</comment>
<feature type="domain" description="Protein kinase" evidence="7">
    <location>
        <begin position="262"/>
        <end position="444"/>
    </location>
</feature>
<dbReference type="Pfam" id="PF00560">
    <property type="entry name" value="LRR_1"/>
    <property type="match status" value="2"/>
</dbReference>
<dbReference type="FunFam" id="3.80.10.10:FF:000383">
    <property type="entry name" value="Leucine-rich repeat receptor protein kinase EMS1"/>
    <property type="match status" value="2"/>
</dbReference>
<dbReference type="InterPro" id="IPR032675">
    <property type="entry name" value="LRR_dom_sf"/>
</dbReference>